<evidence type="ECO:0000313" key="2">
    <source>
        <dbReference type="Proteomes" id="UP001057375"/>
    </source>
</evidence>
<proteinExistence type="predicted"/>
<evidence type="ECO:0000313" key="1">
    <source>
        <dbReference type="EMBL" id="GKT28294.1"/>
    </source>
</evidence>
<feature type="non-terminal residue" evidence="1">
    <location>
        <position position="928"/>
    </location>
</feature>
<protein>
    <recommendedName>
        <fullName evidence="3">EGF-like domain-containing protein</fullName>
    </recommendedName>
</protein>
<dbReference type="Proteomes" id="UP001057375">
    <property type="component" value="Unassembled WGS sequence"/>
</dbReference>
<keyword evidence="2" id="KW-1185">Reference proteome</keyword>
<dbReference type="InterPro" id="IPR001611">
    <property type="entry name" value="Leu-rich_rpt"/>
</dbReference>
<reference evidence="1" key="1">
    <citation type="submission" date="2022-03" db="EMBL/GenBank/DDBJ databases">
        <title>Draft genome sequence of Aduncisulcus paluster, a free-living microaerophilic Fornicata.</title>
        <authorList>
            <person name="Yuyama I."/>
            <person name="Kume K."/>
            <person name="Tamura T."/>
            <person name="Inagaki Y."/>
            <person name="Hashimoto T."/>
        </authorList>
    </citation>
    <scope>NUCLEOTIDE SEQUENCE</scope>
    <source>
        <strain evidence="1">NY0171</strain>
    </source>
</reference>
<dbReference type="Gene3D" id="3.80.10.10">
    <property type="entry name" value="Ribonuclease Inhibitor"/>
    <property type="match status" value="2"/>
</dbReference>
<gene>
    <name evidence="1" type="ORF">ADUPG1_000562</name>
</gene>
<accession>A0ABQ5K9Z5</accession>
<comment type="caution">
    <text evidence="1">The sequence shown here is derived from an EMBL/GenBank/DDBJ whole genome shotgun (WGS) entry which is preliminary data.</text>
</comment>
<dbReference type="EMBL" id="BQXS01000221">
    <property type="protein sequence ID" value="GKT28294.1"/>
    <property type="molecule type" value="Genomic_DNA"/>
</dbReference>
<evidence type="ECO:0008006" key="3">
    <source>
        <dbReference type="Google" id="ProtNLM"/>
    </source>
</evidence>
<dbReference type="SUPFAM" id="SSF52058">
    <property type="entry name" value="L domain-like"/>
    <property type="match status" value="1"/>
</dbReference>
<dbReference type="PROSITE" id="PS51450">
    <property type="entry name" value="LRR"/>
    <property type="match status" value="2"/>
</dbReference>
<organism evidence="1 2">
    <name type="scientific">Aduncisulcus paluster</name>
    <dbReference type="NCBI Taxonomy" id="2918883"/>
    <lineage>
        <taxon>Eukaryota</taxon>
        <taxon>Metamonada</taxon>
        <taxon>Carpediemonas-like organisms</taxon>
        <taxon>Aduncisulcus</taxon>
    </lineage>
</organism>
<dbReference type="InterPro" id="IPR032675">
    <property type="entry name" value="LRR_dom_sf"/>
</dbReference>
<sequence length="928" mass="101815">MIGQLQSLRDLNNSIISPTKREGYGGYACLSIPQTFDDEGSSNPMIMESFHHFVDRAAFSLQKVCVPTDVHDTTTVEKPPLYPSCLLSFLGLSITILLKSMIYMGSFQSIPFLSAPSRRISFPINSLLFFFALLTMLQSVHGECDVGYSGDNCQYGFSVECGRYISESDHLECNEIYSGHYAAECESGYYFAESTLSCLEDSSSQCSAYIDGNTMCYYEEHALSPTTACRVAWYGDSCDDRFSVYIPDQLFRAKGCEAYGYDDEQCDLTEFEMATFTGSIMLENISIKTFEGAQNLINISEFYCDFTDITSVAPFSALTQLVSFHPYKTDDTTYSTNVYDISSLYVMNRLYYVDITGNESIYDISVLFRNIGIAMLPVANTDYTTARIPICRSETDTQYRVFLTSVFPTFDTNSSSLYQYYLPNSCPLNAVAGEYYCDPGTEDQCPSVVLNEVYNSLDGVDSKESMLPVANTDYTTARIPICRSETDTQYRVFLTSVFPTFDTNSSSLYQYYLPNSCPLNAVAGEYYCDPGTEDQCPSVVLNEVYNSLDGVDSKECAFIAKEGDNGECYTVHDDEIRAYLSDNGCLTSGGIESNGVISIASLRVFGCATLKLSDIVTDSSNISDVNEITTLQGLEYATSMLGLYIDGYDLSGDTNSNAEYDKLVVQILAKTVSYTNDYGSIDSGLLFLSVSGCGLTEVSDILDLTPIASGDPITQPFKLTTLDLSDNSISDVSVLITEDIFPAGILTTLDISGNNICDIDGMVSELQAKFTALSSVTYSDQTCHCSASVSSADHQVCREVYPGRWAVECWHGYYLDKASGSCVAACASGYVYDTASATCVSSSSAVDDAIRCQVCEGHSTMMPVLEEGNSSITCGCRSAWYGDDCDSYEFQLYIPDDNFRTSVCEAADYAEGTLCDISEFEMAGISGK</sequence>
<name>A0ABQ5K9Z5_9EUKA</name>